<evidence type="ECO:0000313" key="1">
    <source>
        <dbReference type="Proteomes" id="UP000887564"/>
    </source>
</evidence>
<protein>
    <submittedName>
        <fullName evidence="2">Uncharacterized protein</fullName>
    </submittedName>
</protein>
<name>A0A914RCR6_PAREQ</name>
<dbReference type="AlphaFoldDB" id="A0A914RCR6"/>
<sequence>MLTNVLPVHVAQTFYNKSELHHHLCHSVGVAFISIAMDEEDGEGAICTLKNVVSVFDQVHDTPSTIGDLLAELTQFALNVSAFACDHGMSLNIGMHFLRHIFK</sequence>
<reference evidence="2" key="1">
    <citation type="submission" date="2022-11" db="UniProtKB">
        <authorList>
            <consortium name="WormBaseParasite"/>
        </authorList>
    </citation>
    <scope>IDENTIFICATION</scope>
</reference>
<accession>A0A914RCR6</accession>
<organism evidence="1 2">
    <name type="scientific">Parascaris equorum</name>
    <name type="common">Equine roundworm</name>
    <dbReference type="NCBI Taxonomy" id="6256"/>
    <lineage>
        <taxon>Eukaryota</taxon>
        <taxon>Metazoa</taxon>
        <taxon>Ecdysozoa</taxon>
        <taxon>Nematoda</taxon>
        <taxon>Chromadorea</taxon>
        <taxon>Rhabditida</taxon>
        <taxon>Spirurina</taxon>
        <taxon>Ascaridomorpha</taxon>
        <taxon>Ascaridoidea</taxon>
        <taxon>Ascarididae</taxon>
        <taxon>Parascaris</taxon>
    </lineage>
</organism>
<dbReference type="WBParaSite" id="PEQ_0000252001-mRNA-1">
    <property type="protein sequence ID" value="PEQ_0000252001-mRNA-1"/>
    <property type="gene ID" value="PEQ_0000252001"/>
</dbReference>
<dbReference type="Proteomes" id="UP000887564">
    <property type="component" value="Unplaced"/>
</dbReference>
<keyword evidence="1" id="KW-1185">Reference proteome</keyword>
<proteinExistence type="predicted"/>
<evidence type="ECO:0000313" key="2">
    <source>
        <dbReference type="WBParaSite" id="PEQ_0000252001-mRNA-1"/>
    </source>
</evidence>